<gene>
    <name evidence="3" type="ORF">K3177_00240</name>
</gene>
<keyword evidence="4" id="KW-1185">Reference proteome</keyword>
<dbReference type="Proteomes" id="UP000776651">
    <property type="component" value="Unassembled WGS sequence"/>
</dbReference>
<organism evidence="3 4">
    <name type="scientific">Qipengyuania pacifica</name>
    <dbReference type="NCBI Taxonomy" id="2860199"/>
    <lineage>
        <taxon>Bacteria</taxon>
        <taxon>Pseudomonadati</taxon>
        <taxon>Pseudomonadota</taxon>
        <taxon>Alphaproteobacteria</taxon>
        <taxon>Sphingomonadales</taxon>
        <taxon>Erythrobacteraceae</taxon>
        <taxon>Qipengyuania</taxon>
    </lineage>
</organism>
<feature type="region of interest" description="Disordered" evidence="1">
    <location>
        <begin position="19"/>
        <end position="59"/>
    </location>
</feature>
<evidence type="ECO:0000256" key="1">
    <source>
        <dbReference type="SAM" id="MobiDB-lite"/>
    </source>
</evidence>
<feature type="chain" id="PRO_5045757984" description="Secreted protein" evidence="2">
    <location>
        <begin position="20"/>
        <end position="188"/>
    </location>
</feature>
<evidence type="ECO:0008006" key="5">
    <source>
        <dbReference type="Google" id="ProtNLM"/>
    </source>
</evidence>
<dbReference type="RefSeq" id="WP_221596236.1">
    <property type="nucleotide sequence ID" value="NZ_JAIGNQ010000001.1"/>
</dbReference>
<evidence type="ECO:0000313" key="4">
    <source>
        <dbReference type="Proteomes" id="UP000776651"/>
    </source>
</evidence>
<comment type="caution">
    <text evidence="3">The sequence shown here is derived from an EMBL/GenBank/DDBJ whole genome shotgun (WGS) entry which is preliminary data.</text>
</comment>
<feature type="signal peptide" evidence="2">
    <location>
        <begin position="1"/>
        <end position="19"/>
    </location>
</feature>
<protein>
    <recommendedName>
        <fullName evidence="5">Secreted protein</fullName>
    </recommendedName>
</protein>
<dbReference type="PROSITE" id="PS51257">
    <property type="entry name" value="PROKAR_LIPOPROTEIN"/>
    <property type="match status" value="1"/>
</dbReference>
<sequence>MRYLAIPLAAALLSACSSQDDNPSAATQSEAATEAVASPASDKTASPGPKTLTLEGLGGLTIGQPVPASSSFTAGDGQIGNGCETLSSPEWPGVYAIRTNGEVRRISVADGSGVKLIEGIGPGSTIEDVRAEFPSFREEPHKYTGPEGKYLTQPGDEPRLRFEINPDGKVSIIHVGVMPELGYVEGCA</sequence>
<name>A0ABS7JEW8_9SPHN</name>
<proteinExistence type="predicted"/>
<keyword evidence="2" id="KW-0732">Signal</keyword>
<evidence type="ECO:0000313" key="3">
    <source>
        <dbReference type="EMBL" id="MBX7486933.1"/>
    </source>
</evidence>
<dbReference type="EMBL" id="JAIGNQ010000001">
    <property type="protein sequence ID" value="MBX7486933.1"/>
    <property type="molecule type" value="Genomic_DNA"/>
</dbReference>
<feature type="compositionally biased region" description="Low complexity" evidence="1">
    <location>
        <begin position="19"/>
        <end position="38"/>
    </location>
</feature>
<evidence type="ECO:0000256" key="2">
    <source>
        <dbReference type="SAM" id="SignalP"/>
    </source>
</evidence>
<accession>A0ABS7JEW8</accession>
<reference evidence="3 4" key="1">
    <citation type="submission" date="2021-08" db="EMBL/GenBank/DDBJ databases">
        <title>Comparative Genomics Analysis of the Genus Qipengyuania Reveals Extensive Genetic Diversity and Metabolic Versatility, Including the Description of Fifteen Novel Species.</title>
        <authorList>
            <person name="Liu Y."/>
        </authorList>
    </citation>
    <scope>NUCLEOTIDE SEQUENCE [LARGE SCALE GENOMIC DNA]</scope>
    <source>
        <strain evidence="3 4">GH25</strain>
    </source>
</reference>